<dbReference type="FunFam" id="3.40.50.970:FF:000015">
    <property type="entry name" value="2-oxoisovalerate dehydrogenase subunit alpha"/>
    <property type="match status" value="1"/>
</dbReference>
<evidence type="ECO:0000256" key="8">
    <source>
        <dbReference type="ARBA" id="ARBA00023128"/>
    </source>
</evidence>
<dbReference type="Gene3D" id="3.40.50.970">
    <property type="match status" value="1"/>
</dbReference>
<sequence>MSFLVNHCVGSLGSMRPLQAPLRAFARFLSVDPNDCSFPGAKTRYTDSLEFAETKETIPTYRVLDHSGSIVNKSYDDSQIPKEDAIQLHKNMLMLNTLDIILLNAQRQGRVPFHMTHYGEEATVVGSAYPLKADDEIFAQYREVGVLLQRGMTLEQIMATQFGTKEDTGKGRQMPMHFGSKKLGFHMISSPLATQMPHASGAGYALRLSGKKNVVVCYFGDGAASEGDFHASLNMAATRGAQTLFFCRNNGFAISTPTSEQFKGDGIASRGFGYGIPSIRVDGNDMLAVIEVTKKARDLTIERKGPVLIEAMSYRRGHHSTSDDSSLYRSKEEIEFWEKEKNPIKRFEQYLIGKGWWTEAESESFSKEVRSKTLQLVSKAELEEKPHLSELFKDVYDEIPPNLRVQQKELVEHLKIHGDRYPSNVPWDGME</sequence>
<dbReference type="GO" id="GO:0003863">
    <property type="term" value="F:branched-chain 2-oxo acid dehydrogenase activity"/>
    <property type="evidence" value="ECO:0007669"/>
    <property type="project" value="UniProtKB-EC"/>
</dbReference>
<gene>
    <name evidence="11" type="primary">BAKDH1A</name>
</gene>
<evidence type="ECO:0000259" key="10">
    <source>
        <dbReference type="Pfam" id="PF00676"/>
    </source>
</evidence>
<evidence type="ECO:0000256" key="3">
    <source>
        <dbReference type="ARBA" id="ARBA00008646"/>
    </source>
</evidence>
<dbReference type="Pfam" id="PF00676">
    <property type="entry name" value="E1_dh"/>
    <property type="match status" value="1"/>
</dbReference>
<keyword evidence="6" id="KW-0630">Potassium</keyword>
<protein>
    <recommendedName>
        <fullName evidence="9">2-oxoisovalerate dehydrogenase subunit alpha</fullName>
        <ecNumber evidence="9">1.2.4.4</ecNumber>
    </recommendedName>
    <alternativeName>
        <fullName evidence="9">Branched-chain alpha-keto acid dehydrogenase E1 component alpha chain</fullName>
    </alternativeName>
</protein>
<comment type="cofactor">
    <cofactor evidence="1 9">
        <name>thiamine diphosphate</name>
        <dbReference type="ChEBI" id="CHEBI:58937"/>
    </cofactor>
</comment>
<evidence type="ECO:0000256" key="6">
    <source>
        <dbReference type="ARBA" id="ARBA00022958"/>
    </source>
</evidence>
<evidence type="ECO:0000256" key="4">
    <source>
        <dbReference type="ARBA" id="ARBA00022723"/>
    </source>
</evidence>
<dbReference type="SUPFAM" id="SSF52518">
    <property type="entry name" value="Thiamin diphosphate-binding fold (THDP-binding)"/>
    <property type="match status" value="1"/>
</dbReference>
<keyword evidence="4" id="KW-0479">Metal-binding</keyword>
<comment type="function">
    <text evidence="9">The branched-chain alpha-keto dehydrogenase complex catalyzes the overall conversion of alpha-keto acids to acyl-CoA and CO(2). It contains multiple copies of three enzymatic components: branched-chain alpha-keto acid decarboxylase (E1), lipoamide acyltransferase (E2) and lipoamide dehydrogenase (E3).</text>
</comment>
<proteinExistence type="evidence at transcript level"/>
<evidence type="ECO:0000256" key="2">
    <source>
        <dbReference type="ARBA" id="ARBA00004305"/>
    </source>
</evidence>
<dbReference type="EMBL" id="KT984587">
    <property type="protein sequence ID" value="ANM86807.1"/>
    <property type="molecule type" value="mRNA"/>
</dbReference>
<keyword evidence="5" id="KW-0809">Transit peptide</keyword>
<dbReference type="InterPro" id="IPR029061">
    <property type="entry name" value="THDP-binding"/>
</dbReference>
<accession>A0A192ZIQ4</accession>
<keyword evidence="8" id="KW-0496">Mitochondrion</keyword>
<dbReference type="InterPro" id="IPR001017">
    <property type="entry name" value="DH_E1"/>
</dbReference>
<dbReference type="AlphaFoldDB" id="A0A192ZIQ4"/>
<evidence type="ECO:0000256" key="9">
    <source>
        <dbReference type="RuleBase" id="RU365014"/>
    </source>
</evidence>
<feature type="domain" description="Dehydrogenase E1 component" evidence="10">
    <location>
        <begin position="90"/>
        <end position="388"/>
    </location>
</feature>
<reference evidence="11" key="1">
    <citation type="journal article" date="2016" name="Mol. Biol. Evol.">
        <title>Novel hydrogenosomes in the microaerophilic jakobid Stygiella incarcerata.</title>
        <authorList>
            <person name="Leger M.M."/>
            <person name="Eme L."/>
            <person name="Hug L.A."/>
            <person name="Roger A.J."/>
        </authorList>
    </citation>
    <scope>NUCLEOTIDE SEQUENCE</scope>
</reference>
<dbReference type="GO" id="GO:0046872">
    <property type="term" value="F:metal ion binding"/>
    <property type="evidence" value="ECO:0007669"/>
    <property type="project" value="UniProtKB-KW"/>
</dbReference>
<dbReference type="GO" id="GO:0005759">
    <property type="term" value="C:mitochondrial matrix"/>
    <property type="evidence" value="ECO:0007669"/>
    <property type="project" value="UniProtKB-SubCell"/>
</dbReference>
<keyword evidence="7 9" id="KW-0560">Oxidoreductase</keyword>
<comment type="similarity">
    <text evidence="3 9">Belongs to the BCKDHA family.</text>
</comment>
<comment type="subcellular location">
    <subcellularLocation>
        <location evidence="2">Mitochondrion matrix</location>
    </subcellularLocation>
</comment>
<keyword evidence="9" id="KW-0786">Thiamine pyrophosphate</keyword>
<dbReference type="CDD" id="cd02000">
    <property type="entry name" value="TPP_E1_PDC_ADC_BCADC"/>
    <property type="match status" value="1"/>
</dbReference>
<evidence type="ECO:0000313" key="11">
    <source>
        <dbReference type="EMBL" id="ANM86807.1"/>
    </source>
</evidence>
<organism evidence="11">
    <name type="scientific">Stygiella incarcerata</name>
    <dbReference type="NCBI Taxonomy" id="1712417"/>
    <lineage>
        <taxon>Eukaryota</taxon>
        <taxon>Discoba</taxon>
        <taxon>Jakobida</taxon>
        <taxon>Andalucina</taxon>
        <taxon>Stygiellidae</taxon>
        <taxon>Stygiella</taxon>
    </lineage>
</organism>
<dbReference type="EC" id="1.2.4.4" evidence="9"/>
<dbReference type="InterPro" id="IPR050771">
    <property type="entry name" value="Alpha-ketoacid_DH_E1_comp"/>
</dbReference>
<evidence type="ECO:0000256" key="5">
    <source>
        <dbReference type="ARBA" id="ARBA00022946"/>
    </source>
</evidence>
<evidence type="ECO:0000256" key="1">
    <source>
        <dbReference type="ARBA" id="ARBA00001964"/>
    </source>
</evidence>
<dbReference type="PANTHER" id="PTHR43380">
    <property type="entry name" value="2-OXOISOVALERATE DEHYDROGENASE SUBUNIT ALPHA, MITOCHONDRIAL"/>
    <property type="match status" value="1"/>
</dbReference>
<name>A0A192ZIQ4_9EUKA</name>
<dbReference type="PANTHER" id="PTHR43380:SF1">
    <property type="entry name" value="2-OXOISOVALERATE DEHYDROGENASE SUBUNIT ALPHA, MITOCHONDRIAL"/>
    <property type="match status" value="1"/>
</dbReference>
<evidence type="ECO:0000256" key="7">
    <source>
        <dbReference type="ARBA" id="ARBA00023002"/>
    </source>
</evidence>
<dbReference type="GO" id="GO:0009083">
    <property type="term" value="P:branched-chain amino acid catabolic process"/>
    <property type="evidence" value="ECO:0007669"/>
    <property type="project" value="TreeGrafter"/>
</dbReference>
<comment type="catalytic activity">
    <reaction evidence="9">
        <text>N(6)-[(R)-lipoyl]-L-lysyl-[protein] + 3-methyl-2-oxobutanoate + H(+) = N(6)-[(R)-S(8)-2-methylpropanoyldihydrolipoyl]-L-lysyl-[protein] + CO2</text>
        <dbReference type="Rhea" id="RHEA:13457"/>
        <dbReference type="Rhea" id="RHEA-COMP:10474"/>
        <dbReference type="Rhea" id="RHEA-COMP:10497"/>
        <dbReference type="ChEBI" id="CHEBI:11851"/>
        <dbReference type="ChEBI" id="CHEBI:15378"/>
        <dbReference type="ChEBI" id="CHEBI:16526"/>
        <dbReference type="ChEBI" id="CHEBI:83099"/>
        <dbReference type="ChEBI" id="CHEBI:83142"/>
        <dbReference type="EC" id="1.2.4.4"/>
    </reaction>
</comment>